<evidence type="ECO:0000256" key="1">
    <source>
        <dbReference type="ARBA" id="ARBA00023002"/>
    </source>
</evidence>
<dbReference type="InterPro" id="IPR036010">
    <property type="entry name" value="2Fe-2S_ferredoxin-like_sf"/>
</dbReference>
<proteinExistence type="predicted"/>
<gene>
    <name evidence="2" type="ORF">NWE54_17960</name>
</gene>
<dbReference type="SUPFAM" id="SSF54292">
    <property type="entry name" value="2Fe-2S ferredoxin-like"/>
    <property type="match status" value="1"/>
</dbReference>
<name>A0A9E7ZRJ6_9HYPH</name>
<protein>
    <submittedName>
        <fullName evidence="2">(2Fe-2S)-binding protein</fullName>
    </submittedName>
</protein>
<keyword evidence="1" id="KW-0560">Oxidoreductase</keyword>
<dbReference type="AlphaFoldDB" id="A0A9E7ZRJ6"/>
<dbReference type="GO" id="GO:0051536">
    <property type="term" value="F:iron-sulfur cluster binding"/>
    <property type="evidence" value="ECO:0007669"/>
    <property type="project" value="InterPro"/>
</dbReference>
<accession>A0A9E7ZRJ6</accession>
<sequence>MVGDLHIGAAGDWKRTVSFSFDGERLNAYEGETLAAALFARGRRTLRVNRDDGEPRGAFCFMGICQECVVLIDGRQTEACRTPVHEGLVVERLR</sequence>
<dbReference type="InterPro" id="IPR042204">
    <property type="entry name" value="2Fe-2S-bd_N"/>
</dbReference>
<organism evidence="2">
    <name type="scientific">Bosea sp. NBC_00436</name>
    <dbReference type="NCBI Taxonomy" id="2969620"/>
    <lineage>
        <taxon>Bacteria</taxon>
        <taxon>Pseudomonadati</taxon>
        <taxon>Pseudomonadota</taxon>
        <taxon>Alphaproteobacteria</taxon>
        <taxon>Hyphomicrobiales</taxon>
        <taxon>Boseaceae</taxon>
        <taxon>Bosea</taxon>
    </lineage>
</organism>
<evidence type="ECO:0000313" key="2">
    <source>
        <dbReference type="EMBL" id="UZF85697.1"/>
    </source>
</evidence>
<dbReference type="GO" id="GO:0016491">
    <property type="term" value="F:oxidoreductase activity"/>
    <property type="evidence" value="ECO:0007669"/>
    <property type="project" value="UniProtKB-KW"/>
</dbReference>
<dbReference type="Pfam" id="PF13510">
    <property type="entry name" value="Fer2_4"/>
    <property type="match status" value="1"/>
</dbReference>
<dbReference type="EMBL" id="CP102774">
    <property type="protein sequence ID" value="UZF85697.1"/>
    <property type="molecule type" value="Genomic_DNA"/>
</dbReference>
<reference evidence="2" key="1">
    <citation type="submission" date="2022-08" db="EMBL/GenBank/DDBJ databases">
        <title>Complete Genome Sequences of 2 Bosea sp. soil isolates.</title>
        <authorList>
            <person name="Alvarez Arevalo M."/>
            <person name="Sterndorff E.B."/>
            <person name="Faurdal D."/>
            <person name="Joergensen T.S."/>
            <person name="Weber T."/>
        </authorList>
    </citation>
    <scope>NUCLEOTIDE SEQUENCE</scope>
    <source>
        <strain evidence="2">NBC_00436</strain>
    </source>
</reference>
<dbReference type="Gene3D" id="3.10.20.440">
    <property type="entry name" value="2Fe-2S iron-sulphur cluster binding domain, sarcosine oxidase, alpha subunit, N-terminal domain"/>
    <property type="match status" value="1"/>
</dbReference>